<evidence type="ECO:0000313" key="4">
    <source>
        <dbReference type="Proteomes" id="UP000540266"/>
    </source>
</evidence>
<evidence type="ECO:0000313" key="3">
    <source>
        <dbReference type="Proteomes" id="UP000078551"/>
    </source>
</evidence>
<proteinExistence type="predicted"/>
<name>A0A192TLH2_9HYPH</name>
<dbReference type="EMBL" id="CP013572">
    <property type="protein sequence ID" value="ANL88070.1"/>
    <property type="molecule type" value="Genomic_DNA"/>
</dbReference>
<keyword evidence="3" id="KW-1185">Reference proteome</keyword>
<geneLocation type="plasmid" evidence="2 4">
    <name>pBS3a</name>
</geneLocation>
<evidence type="ECO:0000313" key="2">
    <source>
        <dbReference type="EMBL" id="QPK11253.1"/>
    </source>
</evidence>
<dbReference type="Proteomes" id="UP000078551">
    <property type="component" value="Plasmid pRphaN671d"/>
</dbReference>
<dbReference type="SUPFAM" id="SSF47413">
    <property type="entry name" value="lambda repressor-like DNA-binding domains"/>
    <property type="match status" value="1"/>
</dbReference>
<accession>A0A192TLH2</accession>
<reference evidence="1 3" key="1">
    <citation type="submission" date="2015-11" db="EMBL/GenBank/DDBJ databases">
        <title>The limits of bacterial species coexistence and the symbiotic plasmid transference in sympatric Rhizobium populations.</title>
        <authorList>
            <person name="Perez-Carrascal O.M."/>
            <person name="VanInsberghe D."/>
            <person name="Juarez S."/>
            <person name="Polz M.F."/>
            <person name="Vinuesa P."/>
            <person name="Gonzalez V."/>
        </authorList>
    </citation>
    <scope>NUCLEOTIDE SEQUENCE [LARGE SCALE GENOMIC DNA]</scope>
    <source>
        <strain evidence="1 3">N771</strain>
        <plasmid evidence="1 3">pRphaN671d</plasmid>
    </source>
</reference>
<organism evidence="2 4">
    <name type="scientific">Rhizobium phaseoli</name>
    <dbReference type="NCBI Taxonomy" id="396"/>
    <lineage>
        <taxon>Bacteria</taxon>
        <taxon>Pseudomonadati</taxon>
        <taxon>Pseudomonadota</taxon>
        <taxon>Alphaproteobacteria</taxon>
        <taxon>Hyphomicrobiales</taxon>
        <taxon>Rhizobiaceae</taxon>
        <taxon>Rhizobium/Agrobacterium group</taxon>
        <taxon>Rhizobium</taxon>
    </lineage>
</organism>
<dbReference type="GO" id="GO:0003677">
    <property type="term" value="F:DNA binding"/>
    <property type="evidence" value="ECO:0007669"/>
    <property type="project" value="InterPro"/>
</dbReference>
<dbReference type="Proteomes" id="UP000540266">
    <property type="component" value="Plasmid pBS3a"/>
</dbReference>
<geneLocation type="plasmid" evidence="1 3">
    <name>pRphaN671d</name>
</geneLocation>
<keyword evidence="2" id="KW-0614">Plasmid</keyword>
<dbReference type="InterPro" id="IPR010982">
    <property type="entry name" value="Lambda_DNA-bd_dom_sf"/>
</dbReference>
<dbReference type="OrthoDB" id="8380827at2"/>
<dbReference type="AlphaFoldDB" id="A0A192TLH2"/>
<dbReference type="GeneID" id="45961650"/>
<reference evidence="2 4" key="2">
    <citation type="submission" date="2020-11" db="EMBL/GenBank/DDBJ databases">
        <title>Indigenous Rhizobia Nodulating Common beans in Western Kenya.</title>
        <authorList>
            <person name="Wekesa C.S."/>
            <person name="Oelmueller R."/>
            <person name="Furch A.C."/>
        </authorList>
    </citation>
    <scope>NUCLEOTIDE SEQUENCE [LARGE SCALE GENOMIC DNA]</scope>
    <source>
        <strain evidence="4">BS3</strain>
        <strain evidence="2">S3</strain>
        <plasmid evidence="2 4">pBS3a</plasmid>
    </source>
</reference>
<dbReference type="RefSeq" id="WP_010068053.1">
    <property type="nucleotide sequence ID" value="NZ_CP013530.1"/>
</dbReference>
<protein>
    <submittedName>
        <fullName evidence="2">XRE family transcriptional regulator</fullName>
    </submittedName>
</protein>
<dbReference type="EMBL" id="CP064932">
    <property type="protein sequence ID" value="QPK11253.1"/>
    <property type="molecule type" value="Genomic_DNA"/>
</dbReference>
<dbReference type="KEGG" id="rpha:AMC79_PC00188"/>
<sequence>MDQFATADNTSAAARRREARIAKGYSLEDLAIATGLTVEEIAAAEEPLQIVPQHHLERIEHVIS</sequence>
<evidence type="ECO:0000313" key="1">
    <source>
        <dbReference type="EMBL" id="ANL88070.1"/>
    </source>
</evidence>
<gene>
    <name evidence="1" type="ORF">AMC81_PD00216</name>
    <name evidence="2" type="ORF">HER27_023085</name>
</gene>